<feature type="chain" id="PRO_5038906420" evidence="2">
    <location>
        <begin position="24"/>
        <end position="588"/>
    </location>
</feature>
<dbReference type="InterPro" id="IPR001695">
    <property type="entry name" value="Lysyl_oxidase"/>
</dbReference>
<dbReference type="RefSeq" id="WP_146483712.1">
    <property type="nucleotide sequence ID" value="NZ_CP042266.1"/>
</dbReference>
<keyword evidence="4" id="KW-1185">Reference proteome</keyword>
<dbReference type="EMBL" id="CP042266">
    <property type="protein sequence ID" value="QDY80315.1"/>
    <property type="molecule type" value="Genomic_DNA"/>
</dbReference>
<name>A0A5B8JEW3_9ACTN</name>
<evidence type="ECO:0000313" key="4">
    <source>
        <dbReference type="Proteomes" id="UP000320580"/>
    </source>
</evidence>
<evidence type="ECO:0000256" key="2">
    <source>
        <dbReference type="SAM" id="SignalP"/>
    </source>
</evidence>
<feature type="region of interest" description="Disordered" evidence="1">
    <location>
        <begin position="231"/>
        <end position="287"/>
    </location>
</feature>
<dbReference type="Proteomes" id="UP000320580">
    <property type="component" value="Chromosome"/>
</dbReference>
<protein>
    <submittedName>
        <fullName evidence="3">Protein-lysine 6-oxidase</fullName>
    </submittedName>
</protein>
<feature type="compositionally biased region" description="Gly residues" evidence="1">
    <location>
        <begin position="263"/>
        <end position="274"/>
    </location>
</feature>
<gene>
    <name evidence="3" type="ORF">FQU76_31645</name>
</gene>
<dbReference type="OrthoDB" id="914406at2"/>
<accession>A0A5B8JEW3</accession>
<reference evidence="3 4" key="1">
    <citation type="submission" date="2019-07" db="EMBL/GenBank/DDBJ databases">
        <authorList>
            <person name="Zhu P."/>
        </authorList>
    </citation>
    <scope>NUCLEOTIDE SEQUENCE [LARGE SCALE GENOMIC DNA]</scope>
    <source>
        <strain evidence="3 4">SSL-25</strain>
    </source>
</reference>
<proteinExistence type="predicted"/>
<dbReference type="AlphaFoldDB" id="A0A5B8JEW3"/>
<feature type="signal peptide" evidence="2">
    <location>
        <begin position="1"/>
        <end position="23"/>
    </location>
</feature>
<organism evidence="3 4">
    <name type="scientific">Streptomyces qinzhouensis</name>
    <dbReference type="NCBI Taxonomy" id="2599401"/>
    <lineage>
        <taxon>Bacteria</taxon>
        <taxon>Bacillati</taxon>
        <taxon>Actinomycetota</taxon>
        <taxon>Actinomycetes</taxon>
        <taxon>Kitasatosporales</taxon>
        <taxon>Streptomycetaceae</taxon>
        <taxon>Streptomyces</taxon>
    </lineage>
</organism>
<keyword evidence="2" id="KW-0732">Signal</keyword>
<dbReference type="Pfam" id="PF01186">
    <property type="entry name" value="Lysyl_oxidase"/>
    <property type="match status" value="1"/>
</dbReference>
<evidence type="ECO:0000256" key="1">
    <source>
        <dbReference type="SAM" id="MobiDB-lite"/>
    </source>
</evidence>
<feature type="region of interest" description="Disordered" evidence="1">
    <location>
        <begin position="314"/>
        <end position="359"/>
    </location>
</feature>
<dbReference type="KEGG" id="sqz:FQU76_31645"/>
<evidence type="ECO:0000313" key="3">
    <source>
        <dbReference type="EMBL" id="QDY80315.1"/>
    </source>
</evidence>
<dbReference type="GO" id="GO:0016641">
    <property type="term" value="F:oxidoreductase activity, acting on the CH-NH2 group of donors, oxygen as acceptor"/>
    <property type="evidence" value="ECO:0007669"/>
    <property type="project" value="InterPro"/>
</dbReference>
<dbReference type="GO" id="GO:0005507">
    <property type="term" value="F:copper ion binding"/>
    <property type="evidence" value="ECO:0007669"/>
    <property type="project" value="InterPro"/>
</dbReference>
<sequence>MSRTSRKRLWVGGLSAASAVAVAAGLVAAAPASERSASAAAATAPDISLVAASPEVTLQQWEDLDQQRYIDLTGLGTYVGVKGGPLELRATRADRTAPVRLQQFVHSGGKVIKKDLPAGLVKDFRGLPGFTEITFTDAGGKKVATRKETFCPNNASARIDPGAAPSPRYPEECHDGPFTVGMVWGVEKGWATNTSAGMTSTPLALPTGTYTAQISVAKKYRDLFGIANKPQNVKVNVTPPDPGNGPGGRSAAHSGHGDHGTGKGDSGPRGTAGRGGHDGHGTMTGPVGTMVERKLAEDSSYLPVVPEIPHALKQPARAALKSRGDGPGYTDGSRFAPRAKAAEKRPAGPAAVPANAPKPDLRALPAWDIAIETERAGEPKGRDYLAFASTTWNAGDSPLVVDGFRQFGKPLMDAYQYFYDAKGKQVGHAPTGTMEWDPRAGHNHWHFTDFAAYRLLTEDKKEAVRSDKEAFCLVNTDAIDYTLKNADWRPHGTELGSACGQDEPQALSIRQSLAVGSGDTYSRDLPGQSFDITDVPNGTYWIQVVANPSKRLHETTLANNNAYRKVVLGGKPGARTVTAAPIGAESAG</sequence>
<feature type="compositionally biased region" description="Low complexity" evidence="1">
    <location>
        <begin position="347"/>
        <end position="358"/>
    </location>
</feature>